<protein>
    <submittedName>
        <fullName evidence="4">ANTAR domain-containing protein</fullName>
    </submittedName>
</protein>
<dbReference type="EMBL" id="VDFC01000042">
    <property type="protein sequence ID" value="KAA0934666.1"/>
    <property type="molecule type" value="Genomic_DNA"/>
</dbReference>
<feature type="domain" description="ANTAR" evidence="3">
    <location>
        <begin position="3"/>
        <end position="45"/>
    </location>
</feature>
<evidence type="ECO:0000313" key="4">
    <source>
        <dbReference type="EMBL" id="KAA0934666.1"/>
    </source>
</evidence>
<dbReference type="OrthoDB" id="4694899at2"/>
<dbReference type="Gene3D" id="3.30.450.40">
    <property type="match status" value="1"/>
</dbReference>
<evidence type="ECO:0000313" key="5">
    <source>
        <dbReference type="Proteomes" id="UP000324965"/>
    </source>
</evidence>
<evidence type="ECO:0000256" key="1">
    <source>
        <dbReference type="ARBA" id="ARBA00023015"/>
    </source>
</evidence>
<dbReference type="InterPro" id="IPR003018">
    <property type="entry name" value="GAF"/>
</dbReference>
<comment type="caution">
    <text evidence="4">The sequence shown here is derived from an EMBL/GenBank/DDBJ whole genome shotgun (WGS) entry which is preliminary data.</text>
</comment>
<dbReference type="InterPro" id="IPR036388">
    <property type="entry name" value="WH-like_DNA-bd_sf"/>
</dbReference>
<organism evidence="4 5">
    <name type="scientific">Streptomyces apricus</name>
    <dbReference type="NCBI Taxonomy" id="1828112"/>
    <lineage>
        <taxon>Bacteria</taxon>
        <taxon>Bacillati</taxon>
        <taxon>Actinomycetota</taxon>
        <taxon>Actinomycetes</taxon>
        <taxon>Kitasatosporales</taxon>
        <taxon>Streptomycetaceae</taxon>
        <taxon>Streptomyces</taxon>
    </lineage>
</organism>
<accession>A0A5B0AZA5</accession>
<dbReference type="GO" id="GO:0003723">
    <property type="term" value="F:RNA binding"/>
    <property type="evidence" value="ECO:0007669"/>
    <property type="project" value="InterPro"/>
</dbReference>
<dbReference type="SUPFAM" id="SSF55781">
    <property type="entry name" value="GAF domain-like"/>
    <property type="match status" value="1"/>
</dbReference>
<gene>
    <name evidence="4" type="ORF">FGF04_18095</name>
</gene>
<evidence type="ECO:0000256" key="2">
    <source>
        <dbReference type="ARBA" id="ARBA00023163"/>
    </source>
</evidence>
<sequence>MGVARAQQVLTARYRLPSERAAFELLRETSQRFNIKLHTLADVVLRTPAPDAGASLWFPRRTRHDPPPLSHLAMAGAGRTSHGAVLKGALRRVLQVAETTMGNVQLAEQGMLRMERHAGLNREFTEFFAFVRNPTTPCAQAAGRRQQITVKDVAVADAFDEESRRTILQTGSRASHSMPLTGPRGQAVGVISTHHDRPLTDFSRTRLAALEAVGAQAGRWLLWHRYTLVLDALEHLHTSAPTAR</sequence>
<dbReference type="InterPro" id="IPR029016">
    <property type="entry name" value="GAF-like_dom_sf"/>
</dbReference>
<dbReference type="InterPro" id="IPR005561">
    <property type="entry name" value="ANTAR"/>
</dbReference>
<dbReference type="Pfam" id="PF01590">
    <property type="entry name" value="GAF"/>
    <property type="match status" value="1"/>
</dbReference>
<proteinExistence type="predicted"/>
<keyword evidence="5" id="KW-1185">Reference proteome</keyword>
<dbReference type="AlphaFoldDB" id="A0A5B0AZA5"/>
<keyword evidence="2" id="KW-0804">Transcription</keyword>
<evidence type="ECO:0000259" key="3">
    <source>
        <dbReference type="SMART" id="SM01012"/>
    </source>
</evidence>
<name>A0A5B0AZA5_9ACTN</name>
<dbReference type="Gene3D" id="1.10.10.10">
    <property type="entry name" value="Winged helix-like DNA-binding domain superfamily/Winged helix DNA-binding domain"/>
    <property type="match status" value="1"/>
</dbReference>
<dbReference type="SMART" id="SM01012">
    <property type="entry name" value="ANTAR"/>
    <property type="match status" value="1"/>
</dbReference>
<reference evidence="4 5" key="1">
    <citation type="submission" date="2019-05" db="EMBL/GenBank/DDBJ databases">
        <authorList>
            <person name="Hariharan J."/>
            <person name="Choudoir M.J."/>
            <person name="Diebold P."/>
            <person name="Panke-Buisse K."/>
            <person name="Buckley D.H."/>
        </authorList>
    </citation>
    <scope>NUCLEOTIDE SEQUENCE [LARGE SCALE GENOMIC DNA]</scope>
    <source>
        <strain evidence="4 5">SUN51</strain>
    </source>
</reference>
<dbReference type="Proteomes" id="UP000324965">
    <property type="component" value="Unassembled WGS sequence"/>
</dbReference>
<dbReference type="Pfam" id="PF03861">
    <property type="entry name" value="ANTAR"/>
    <property type="match status" value="1"/>
</dbReference>
<keyword evidence="1" id="KW-0805">Transcription regulation</keyword>